<reference evidence="2" key="1">
    <citation type="submission" date="2010-07" db="EMBL/GenBank/DDBJ databases">
        <authorList>
            <consortium name="CONSOLIDER consortium CSD2007-00005"/>
            <person name="Guazzaroni M.-E."/>
            <person name="Richter M."/>
            <person name="Garcia-Salamanca A."/>
            <person name="Yarza P."/>
            <person name="Ferrer M."/>
        </authorList>
    </citation>
    <scope>NUCLEOTIDE SEQUENCE</scope>
</reference>
<protein>
    <submittedName>
        <fullName evidence="2">Gene 88 protein</fullName>
    </submittedName>
</protein>
<sequence length="200" mass="22861">MIAIEPTIGRGNVKVGPIPTFSLPSRFSCPGASPWCIKHCYAARFERVWRNCRVAYSRNLVLSWNAPRFVRAMLRCIPRDLPYLRIHVSGDFQSGAYTDSWVQIAQKRPRCQFFAYTRSWSVASILPALERLRALDNTHIFASMDPDMPDPPPGWRVAYLDIDPRSHGVPCLHQNGRAKSCHECRYCFRPGKGNVVFTLH</sequence>
<name>D9PHP2_9ZZZZ</name>
<dbReference type="AlphaFoldDB" id="D9PHP2"/>
<dbReference type="InterPro" id="IPR020290">
    <property type="entry name" value="Gp88"/>
</dbReference>
<reference evidence="2" key="2">
    <citation type="journal article" date="2011" name="Microb. Ecol.">
        <title>Taxonomic and Functional Metagenomic Profiling of the Microbial Community in the Anoxic Sediment of a Sub-saline Shallow Lake (Laguna de Carrizo, Central Spain).</title>
        <authorList>
            <person name="Ferrer M."/>
            <person name="Guazzaroni M.E."/>
            <person name="Richter M."/>
            <person name="Garcia-Salamanca A."/>
            <person name="Yarza P."/>
            <person name="Suarez-Suarez A."/>
            <person name="Solano J."/>
            <person name="Alcaide M."/>
            <person name="van Dillewijn P."/>
            <person name="Molina-Henares M.A."/>
            <person name="Lopez-Cortes N."/>
            <person name="Al-Ramahi Y."/>
            <person name="Guerrero C."/>
            <person name="Acosta A."/>
            <person name="de Eugenio L.I."/>
            <person name="Martinez V."/>
            <person name="Marques S."/>
            <person name="Rojo F."/>
            <person name="Santero E."/>
            <person name="Genilloud O."/>
            <person name="Perez-Perez J."/>
            <person name="Rossello-Mora R."/>
            <person name="Ramos J.L."/>
        </authorList>
    </citation>
    <scope>NUCLEOTIDE SEQUENCE</scope>
</reference>
<comment type="caution">
    <text evidence="2">The sequence shown here is derived from an EMBL/GenBank/DDBJ whole genome shotgun (WGS) entry which is preliminary data.</text>
</comment>
<evidence type="ECO:0000259" key="1">
    <source>
        <dbReference type="Pfam" id="PF17338"/>
    </source>
</evidence>
<dbReference type="Pfam" id="PF17338">
    <property type="entry name" value="GP88"/>
    <property type="match status" value="1"/>
</dbReference>
<evidence type="ECO:0000313" key="2">
    <source>
        <dbReference type="EMBL" id="EFK96932.1"/>
    </source>
</evidence>
<accession>D9PHP2</accession>
<organism evidence="2">
    <name type="scientific">sediment metagenome</name>
    <dbReference type="NCBI Taxonomy" id="749907"/>
    <lineage>
        <taxon>unclassified sequences</taxon>
        <taxon>metagenomes</taxon>
        <taxon>ecological metagenomes</taxon>
    </lineage>
</organism>
<dbReference type="EMBL" id="ADZX01000380">
    <property type="protein sequence ID" value="EFK96932.1"/>
    <property type="molecule type" value="Genomic_DNA"/>
</dbReference>
<feature type="domain" description="Gene product 88" evidence="1">
    <location>
        <begin position="16"/>
        <end position="147"/>
    </location>
</feature>
<gene>
    <name evidence="2" type="ORF">LDC_1044</name>
</gene>
<proteinExistence type="predicted"/>